<dbReference type="InterPro" id="IPR027443">
    <property type="entry name" value="IPNS-like_sf"/>
</dbReference>
<dbReference type="OrthoDB" id="288590at2759"/>
<dbReference type="Pfam" id="PF14226">
    <property type="entry name" value="DIOX_N"/>
    <property type="match status" value="1"/>
</dbReference>
<dbReference type="PANTHER" id="PTHR47990">
    <property type="entry name" value="2-OXOGLUTARATE (2OG) AND FE(II)-DEPENDENT OXYGENASE SUPERFAMILY PROTEIN-RELATED"/>
    <property type="match status" value="1"/>
</dbReference>
<dbReference type="Gramene" id="Psat05G0098000-T1">
    <property type="protein sequence ID" value="KAI5403628.1"/>
    <property type="gene ID" value="KIW84_050980"/>
</dbReference>
<gene>
    <name evidence="8" type="ORF">KIW84_050980</name>
</gene>
<evidence type="ECO:0000256" key="5">
    <source>
        <dbReference type="ARBA" id="ARBA00076740"/>
    </source>
</evidence>
<evidence type="ECO:0000256" key="1">
    <source>
        <dbReference type="ARBA" id="ARBA00022723"/>
    </source>
</evidence>
<dbReference type="AlphaFoldDB" id="A0A9D5AD56"/>
<dbReference type="EMBL" id="JAMSHJ010000005">
    <property type="protein sequence ID" value="KAI5403628.1"/>
    <property type="molecule type" value="Genomic_DNA"/>
</dbReference>
<dbReference type="Proteomes" id="UP001058974">
    <property type="component" value="Chromosome 5"/>
</dbReference>
<dbReference type="Pfam" id="PF03171">
    <property type="entry name" value="2OG-FeII_Oxy"/>
    <property type="match status" value="1"/>
</dbReference>
<comment type="function">
    <text evidence="3">2-oxoglutarate-dependent dioxygenase essential for auxin catabolism and maintenance of auxin homeostasis in reproductive organs. Catalyzes the irreversible oxidation of indole-3-acetic acid (IAA) to the biologically inactive 2-oxoindole-3-acetic acid (OxIAA).</text>
</comment>
<sequence>MDIESGLPILDFRKSSGVTLEEGSEGWKEMSKKVREAFEGHGAFLLRCDEIPNELQKEMFTYMKSLFDLPEETKLKYTGTGNYRGYNKLPGLPHSHSFSIDDAFKSDTTQKFTNLMWPEGNPTFSETLLSFSSKARDLNSLILKMAVEGFGLSEKYISEVEELNSSANSRMTKYQLPEQNKDSAITCVPHTDKGTITLLCEGEVPGLQVLQKSGNWADVNFPPNSFIVIVGDMLQAWSNGRFKAPMHRVVLRGNKDRFVFILFSVPKKETVVKAPSELIDGEDQPPRYKSFTFAEFMDFLKIYGTKEGELEEFAGL</sequence>
<proteinExistence type="inferred from homology"/>
<evidence type="ECO:0000256" key="4">
    <source>
        <dbReference type="ARBA" id="ARBA00074102"/>
    </source>
</evidence>
<dbReference type="FunFam" id="2.60.120.330:FF:000017">
    <property type="entry name" value="2-oxoglutarate-dependent dioxygenase DAO"/>
    <property type="match status" value="1"/>
</dbReference>
<protein>
    <recommendedName>
        <fullName evidence="4">2-oxoglutarate-dependent dioxygenase DAO</fullName>
    </recommendedName>
    <alternativeName>
        <fullName evidence="5">Protein DIOXYGENASE FOR AUXIN OXIDATION</fullName>
    </alternativeName>
</protein>
<comment type="caution">
    <text evidence="8">The sequence shown here is derived from an EMBL/GenBank/DDBJ whole genome shotgun (WGS) entry which is preliminary data.</text>
</comment>
<dbReference type="GO" id="GO:0046872">
    <property type="term" value="F:metal ion binding"/>
    <property type="evidence" value="ECO:0007669"/>
    <property type="project" value="UniProtKB-KW"/>
</dbReference>
<dbReference type="Gramene" id="Psat5g028040.1">
    <property type="protein sequence ID" value="Psat5g028040.1.cds"/>
    <property type="gene ID" value="Psat5g028040"/>
</dbReference>
<dbReference type="InterPro" id="IPR026992">
    <property type="entry name" value="DIOX_N"/>
</dbReference>
<feature type="domain" description="Fe2OG dioxygenase" evidence="7">
    <location>
        <begin position="166"/>
        <end position="266"/>
    </location>
</feature>
<comment type="similarity">
    <text evidence="6">Belongs to the iron/ascorbate-dependent oxidoreductase family.</text>
</comment>
<organism evidence="8 9">
    <name type="scientific">Pisum sativum</name>
    <name type="common">Garden pea</name>
    <name type="synonym">Lathyrus oleraceus</name>
    <dbReference type="NCBI Taxonomy" id="3888"/>
    <lineage>
        <taxon>Eukaryota</taxon>
        <taxon>Viridiplantae</taxon>
        <taxon>Streptophyta</taxon>
        <taxon>Embryophyta</taxon>
        <taxon>Tracheophyta</taxon>
        <taxon>Spermatophyta</taxon>
        <taxon>Magnoliopsida</taxon>
        <taxon>eudicotyledons</taxon>
        <taxon>Gunneridae</taxon>
        <taxon>Pentapetalae</taxon>
        <taxon>rosids</taxon>
        <taxon>fabids</taxon>
        <taxon>Fabales</taxon>
        <taxon>Fabaceae</taxon>
        <taxon>Papilionoideae</taxon>
        <taxon>50 kb inversion clade</taxon>
        <taxon>NPAAA clade</taxon>
        <taxon>Hologalegina</taxon>
        <taxon>IRL clade</taxon>
        <taxon>Fabeae</taxon>
        <taxon>Lathyrus</taxon>
    </lineage>
</organism>
<evidence type="ECO:0000256" key="3">
    <source>
        <dbReference type="ARBA" id="ARBA00054658"/>
    </source>
</evidence>
<dbReference type="SUPFAM" id="SSF51197">
    <property type="entry name" value="Clavaminate synthase-like"/>
    <property type="match status" value="1"/>
</dbReference>
<dbReference type="Gene3D" id="2.60.120.330">
    <property type="entry name" value="B-lactam Antibiotic, Isopenicillin N Synthase, Chain"/>
    <property type="match status" value="1"/>
</dbReference>
<keyword evidence="6" id="KW-0560">Oxidoreductase</keyword>
<evidence type="ECO:0000313" key="8">
    <source>
        <dbReference type="EMBL" id="KAI5403628.1"/>
    </source>
</evidence>
<dbReference type="Gramene" id="PSAT_LOCUS24010_t1">
    <property type="protein sequence ID" value="CAL5205058.1"/>
    <property type="gene ID" value="PSAT_LOCUS24010"/>
</dbReference>
<accession>A0A9D5AD56</accession>
<keyword evidence="9" id="KW-1185">Reference proteome</keyword>
<evidence type="ECO:0000259" key="7">
    <source>
        <dbReference type="PROSITE" id="PS51471"/>
    </source>
</evidence>
<evidence type="ECO:0000256" key="2">
    <source>
        <dbReference type="ARBA" id="ARBA00023004"/>
    </source>
</evidence>
<dbReference type="InterPro" id="IPR005123">
    <property type="entry name" value="Oxoglu/Fe-dep_dioxygenase_dom"/>
</dbReference>
<reference evidence="8 9" key="1">
    <citation type="journal article" date="2022" name="Nat. Genet.">
        <title>Improved pea reference genome and pan-genome highlight genomic features and evolutionary characteristics.</title>
        <authorList>
            <person name="Yang T."/>
            <person name="Liu R."/>
            <person name="Luo Y."/>
            <person name="Hu S."/>
            <person name="Wang D."/>
            <person name="Wang C."/>
            <person name="Pandey M.K."/>
            <person name="Ge S."/>
            <person name="Xu Q."/>
            <person name="Li N."/>
            <person name="Li G."/>
            <person name="Huang Y."/>
            <person name="Saxena R.K."/>
            <person name="Ji Y."/>
            <person name="Li M."/>
            <person name="Yan X."/>
            <person name="He Y."/>
            <person name="Liu Y."/>
            <person name="Wang X."/>
            <person name="Xiang C."/>
            <person name="Varshney R.K."/>
            <person name="Ding H."/>
            <person name="Gao S."/>
            <person name="Zong X."/>
        </authorList>
    </citation>
    <scope>NUCLEOTIDE SEQUENCE [LARGE SCALE GENOMIC DNA]</scope>
    <source>
        <strain evidence="8 9">cv. Zhongwan 6</strain>
    </source>
</reference>
<keyword evidence="2 6" id="KW-0408">Iron</keyword>
<evidence type="ECO:0000256" key="6">
    <source>
        <dbReference type="RuleBase" id="RU003682"/>
    </source>
</evidence>
<name>A0A9D5AD56_PEA</name>
<dbReference type="PROSITE" id="PS51471">
    <property type="entry name" value="FE2OG_OXY"/>
    <property type="match status" value="1"/>
</dbReference>
<keyword evidence="1 6" id="KW-0479">Metal-binding</keyword>
<dbReference type="GO" id="GO:0016491">
    <property type="term" value="F:oxidoreductase activity"/>
    <property type="evidence" value="ECO:0007669"/>
    <property type="project" value="UniProtKB-KW"/>
</dbReference>
<dbReference type="InterPro" id="IPR050231">
    <property type="entry name" value="Iron_ascorbate_oxido_reductase"/>
</dbReference>
<dbReference type="InterPro" id="IPR044861">
    <property type="entry name" value="IPNS-like_FE2OG_OXY"/>
</dbReference>
<evidence type="ECO:0000313" key="9">
    <source>
        <dbReference type="Proteomes" id="UP001058974"/>
    </source>
</evidence>